<accession>A0A5N6MLA7</accession>
<feature type="transmembrane region" description="Helical" evidence="1">
    <location>
        <begin position="374"/>
        <end position="395"/>
    </location>
</feature>
<feature type="transmembrane region" description="Helical" evidence="1">
    <location>
        <begin position="39"/>
        <end position="58"/>
    </location>
</feature>
<gene>
    <name evidence="2" type="ORF">E3N88_30089</name>
</gene>
<evidence type="ECO:0008006" key="4">
    <source>
        <dbReference type="Google" id="ProtNLM"/>
    </source>
</evidence>
<sequence length="398" mass="44107">MRSDDWKVGFQTPRIKILQLLLPLCSQKSLDYTQKRKKWIVLIAALGFSTYGAIRLYNLPSVVKKRERFAKVLGALASIAELLGDSAETIGVVSKDLKQFIQSDSDEIPNSLRQLSKITRSNEFSESIVSVTRALTVGILRGYRVGARKSDPHDSFSDRALDKLLSPAGSGFVSVVIGSFAKNMVMAVYDSNTSTSSENSIQKWVDVIAEERCKKLIGDSIQQFVTTLVTVYLDKTMDVNPYDQILSGLTNPNHEEKVKDLLSSFCNGAIETLVKTSHQVISNPNGKELVLNGVKSRKSDSDGFVSKISSTLAVPSNRRLVLDVTGRVTFATVRSFLDFFLDQLSTGVKRKADVVHKEAVDKGREVYRYVSMKSYAVMTICLSVWLHVLSSPWNFASA</sequence>
<dbReference type="InterPro" id="IPR019141">
    <property type="entry name" value="DUF2045"/>
</dbReference>
<protein>
    <recommendedName>
        <fullName evidence="4">Protein PHLOEM PROTEIN 2-LIKE A10</fullName>
    </recommendedName>
</protein>
<dbReference type="AlphaFoldDB" id="A0A5N6MLA7"/>
<keyword evidence="1" id="KW-1133">Transmembrane helix</keyword>
<evidence type="ECO:0000313" key="3">
    <source>
        <dbReference type="Proteomes" id="UP000326396"/>
    </source>
</evidence>
<keyword evidence="1" id="KW-0472">Membrane</keyword>
<dbReference type="PANTHER" id="PTHR21477">
    <property type="entry name" value="ZGC:172139"/>
    <property type="match status" value="1"/>
</dbReference>
<reference evidence="2 3" key="1">
    <citation type="submission" date="2019-05" db="EMBL/GenBank/DDBJ databases">
        <title>Mikania micrantha, genome provides insights into the molecular mechanism of rapid growth.</title>
        <authorList>
            <person name="Liu B."/>
        </authorList>
    </citation>
    <scope>NUCLEOTIDE SEQUENCE [LARGE SCALE GENOMIC DNA]</scope>
    <source>
        <strain evidence="2">NLD-2019</strain>
        <tissue evidence="2">Leaf</tissue>
    </source>
</reference>
<dbReference type="OrthoDB" id="1641131at2759"/>
<keyword evidence="1" id="KW-0812">Transmembrane</keyword>
<dbReference type="Proteomes" id="UP000326396">
    <property type="component" value="Linkage Group LG5"/>
</dbReference>
<dbReference type="PANTHER" id="PTHR21477:SF12">
    <property type="entry name" value="PROTEIN PHLOEM PROTEIN 2-LIKE A10"/>
    <property type="match status" value="1"/>
</dbReference>
<name>A0A5N6MLA7_9ASTR</name>
<evidence type="ECO:0000256" key="1">
    <source>
        <dbReference type="SAM" id="Phobius"/>
    </source>
</evidence>
<organism evidence="2 3">
    <name type="scientific">Mikania micrantha</name>
    <name type="common">bitter vine</name>
    <dbReference type="NCBI Taxonomy" id="192012"/>
    <lineage>
        <taxon>Eukaryota</taxon>
        <taxon>Viridiplantae</taxon>
        <taxon>Streptophyta</taxon>
        <taxon>Embryophyta</taxon>
        <taxon>Tracheophyta</taxon>
        <taxon>Spermatophyta</taxon>
        <taxon>Magnoliopsida</taxon>
        <taxon>eudicotyledons</taxon>
        <taxon>Gunneridae</taxon>
        <taxon>Pentapetalae</taxon>
        <taxon>asterids</taxon>
        <taxon>campanulids</taxon>
        <taxon>Asterales</taxon>
        <taxon>Asteraceae</taxon>
        <taxon>Asteroideae</taxon>
        <taxon>Heliantheae alliance</taxon>
        <taxon>Eupatorieae</taxon>
        <taxon>Mikania</taxon>
    </lineage>
</organism>
<dbReference type="EMBL" id="SZYD01000015">
    <property type="protein sequence ID" value="KAD3640866.1"/>
    <property type="molecule type" value="Genomic_DNA"/>
</dbReference>
<keyword evidence="3" id="KW-1185">Reference proteome</keyword>
<comment type="caution">
    <text evidence="2">The sequence shown here is derived from an EMBL/GenBank/DDBJ whole genome shotgun (WGS) entry which is preliminary data.</text>
</comment>
<evidence type="ECO:0000313" key="2">
    <source>
        <dbReference type="EMBL" id="KAD3640866.1"/>
    </source>
</evidence>
<proteinExistence type="predicted"/>